<dbReference type="InterPro" id="IPR008780">
    <property type="entry name" value="Plasmodium_Vir"/>
</dbReference>
<dbReference type="Pfam" id="PF05795">
    <property type="entry name" value="Plasmodium_Vir"/>
    <property type="match status" value="1"/>
</dbReference>
<reference evidence="2 3" key="1">
    <citation type="submission" date="2011-09" db="EMBL/GenBank/DDBJ databases">
        <title>The Genome Sequence of Plasmodium vivax North Korean.</title>
        <authorList>
            <consortium name="The Broad Institute Genome Sequencing Platform"/>
            <consortium name="The Broad Institute Genome Sequencing Center for Infectious Disease"/>
            <person name="Neafsey D."/>
            <person name="Carlton J."/>
            <person name="Barnwell J."/>
            <person name="Collins W."/>
            <person name="Escalante A."/>
            <person name="Mullikin J."/>
            <person name="Saul A."/>
            <person name="Guigo R."/>
            <person name="Camara F."/>
            <person name="Young S.K."/>
            <person name="Zeng Q."/>
            <person name="Gargeya S."/>
            <person name="Fitzgerald M."/>
            <person name="Haas B."/>
            <person name="Abouelleil A."/>
            <person name="Alvarado L."/>
            <person name="Arachchi H.M."/>
            <person name="Berlin A."/>
            <person name="Brown A."/>
            <person name="Chapman S.B."/>
            <person name="Chen Z."/>
            <person name="Dunbar C."/>
            <person name="Freedman E."/>
            <person name="Gearin G."/>
            <person name="Gellesch M."/>
            <person name="Goldberg J."/>
            <person name="Griggs A."/>
            <person name="Gujja S."/>
            <person name="Heiman D."/>
            <person name="Howarth C."/>
            <person name="Larson L."/>
            <person name="Lui A."/>
            <person name="MacDonald P.J.P."/>
            <person name="Montmayeur A."/>
            <person name="Murphy C."/>
            <person name="Neiman D."/>
            <person name="Pearson M."/>
            <person name="Priest M."/>
            <person name="Roberts A."/>
            <person name="Saif S."/>
            <person name="Shea T."/>
            <person name="Shenoy N."/>
            <person name="Sisk P."/>
            <person name="Stolte C."/>
            <person name="Sykes S."/>
            <person name="Wortman J."/>
            <person name="Nusbaum C."/>
            <person name="Birren B."/>
        </authorList>
    </citation>
    <scope>NUCLEOTIDE SEQUENCE [LARGE SCALE GENOMIC DNA]</scope>
    <source>
        <strain evidence="2 3">North Korean</strain>
    </source>
</reference>
<sequence>MFIKKLFLKINNCFKYVNEFPANKVIFDNVAISAGQRYNFYCEKEQLSHLCNSEQYKNICSSLLSGLEYIKKHGTLVIRNGPTYDYTKDYCEYLNYWLNDKLSKIQNSECDASQYYSIIKSNINKHFPDLEKCEGLIRNIKKDDIKNIEVLSNLYDNLNKYLNFSVFKNPNINPCDYANICVNLYDDNISQCNSDTSTSFCTEMLKFSEKYHLYMAKENMCHELKKILLHPQSVKECKTSSEDRCENHSDTLLSAEQVGHSYTASPESMPLALSGSPGNLAKSRVDEEGPKGDIVGPGGDTATVPSKLEEGKEELSETSSTLEGSTDDMKRRTLQGSFVEVTVPTFEDPDVSPSTDTPKTTAIALPALSALSLGFMLYKVYMNKMLISIYYS</sequence>
<feature type="region of interest" description="Disordered" evidence="1">
    <location>
        <begin position="263"/>
        <end position="331"/>
    </location>
</feature>
<organism evidence="2 3">
    <name type="scientific">Plasmodium vivax North Korean</name>
    <dbReference type="NCBI Taxonomy" id="1035514"/>
    <lineage>
        <taxon>Eukaryota</taxon>
        <taxon>Sar</taxon>
        <taxon>Alveolata</taxon>
        <taxon>Apicomplexa</taxon>
        <taxon>Aconoidasida</taxon>
        <taxon>Haemosporida</taxon>
        <taxon>Plasmodiidae</taxon>
        <taxon>Plasmodium</taxon>
        <taxon>Plasmodium (Plasmodium)</taxon>
    </lineage>
</organism>
<evidence type="ECO:0000256" key="1">
    <source>
        <dbReference type="SAM" id="MobiDB-lite"/>
    </source>
</evidence>
<name>A0A0J9U179_PLAVI</name>
<dbReference type="OrthoDB" id="388362at2759"/>
<accession>A0A0J9U179</accession>
<evidence type="ECO:0000313" key="3">
    <source>
        <dbReference type="Proteomes" id="UP000053239"/>
    </source>
</evidence>
<dbReference type="EMBL" id="KQ235236">
    <property type="protein sequence ID" value="KNA01717.1"/>
    <property type="molecule type" value="Genomic_DNA"/>
</dbReference>
<evidence type="ECO:0000313" key="2">
    <source>
        <dbReference type="EMBL" id="KNA01717.1"/>
    </source>
</evidence>
<protein>
    <submittedName>
        <fullName evidence="2">Uncharacterized protein</fullName>
    </submittedName>
</protein>
<dbReference type="Proteomes" id="UP000053239">
    <property type="component" value="Unassembled WGS sequence"/>
</dbReference>
<gene>
    <name evidence="2" type="ORF">PVNG_04743</name>
</gene>
<proteinExistence type="predicted"/>
<dbReference type="AlphaFoldDB" id="A0A0J9U179"/>